<dbReference type="RefSeq" id="WP_205115327.1">
    <property type="nucleotide sequence ID" value="NZ_JAFBCM010000001.1"/>
</dbReference>
<feature type="DNA-binding region" description="H-T-H motif" evidence="4">
    <location>
        <begin position="26"/>
        <end position="45"/>
    </location>
</feature>
<evidence type="ECO:0000256" key="2">
    <source>
        <dbReference type="ARBA" id="ARBA00023125"/>
    </source>
</evidence>
<protein>
    <submittedName>
        <fullName evidence="6">TetR/AcrR family transcriptional regulator</fullName>
    </submittedName>
</protein>
<evidence type="ECO:0000259" key="5">
    <source>
        <dbReference type="PROSITE" id="PS50977"/>
    </source>
</evidence>
<dbReference type="SUPFAM" id="SSF48498">
    <property type="entry name" value="Tetracyclin repressor-like, C-terminal domain"/>
    <property type="match status" value="1"/>
</dbReference>
<evidence type="ECO:0000256" key="4">
    <source>
        <dbReference type="PROSITE-ProRule" id="PRU00335"/>
    </source>
</evidence>
<comment type="caution">
    <text evidence="6">The sequence shown here is derived from an EMBL/GenBank/DDBJ whole genome shotgun (WGS) entry which is preliminary data.</text>
</comment>
<evidence type="ECO:0000313" key="6">
    <source>
        <dbReference type="EMBL" id="MFC3764342.1"/>
    </source>
</evidence>
<sequence>MPAETRERIMATTAELFRRRGYNGTGLKQIVAEASAPFGSLYHFFPGGKVQLGEEVIRWSGGLYGQLIDSLFDPAPDVETAIAFAFHSAGETLVETDYADACPIATVALEVASTNETLRVTTHEVFESWLANLHERFVSAGLPAERARTLSQTLLMLLEGAFILCRAARTTEAMAAAGDAAVAEVRRAFDAT</sequence>
<keyword evidence="3" id="KW-0804">Transcription</keyword>
<gene>
    <name evidence="6" type="ORF">ACFOUW_26130</name>
</gene>
<dbReference type="Proteomes" id="UP001595699">
    <property type="component" value="Unassembled WGS sequence"/>
</dbReference>
<dbReference type="Gene3D" id="1.10.357.10">
    <property type="entry name" value="Tetracycline Repressor, domain 2"/>
    <property type="match status" value="1"/>
</dbReference>
<keyword evidence="2 4" id="KW-0238">DNA-binding</keyword>
<evidence type="ECO:0000256" key="3">
    <source>
        <dbReference type="ARBA" id="ARBA00023163"/>
    </source>
</evidence>
<dbReference type="Pfam" id="PF21993">
    <property type="entry name" value="TetR_C_13_2"/>
    <property type="match status" value="1"/>
</dbReference>
<keyword evidence="7" id="KW-1185">Reference proteome</keyword>
<dbReference type="PANTHER" id="PTHR47506">
    <property type="entry name" value="TRANSCRIPTIONAL REGULATORY PROTEIN"/>
    <property type="match status" value="1"/>
</dbReference>
<dbReference type="PROSITE" id="PS50977">
    <property type="entry name" value="HTH_TETR_2"/>
    <property type="match status" value="1"/>
</dbReference>
<dbReference type="EMBL" id="JBHRZH010000023">
    <property type="protein sequence ID" value="MFC3764342.1"/>
    <property type="molecule type" value="Genomic_DNA"/>
</dbReference>
<dbReference type="InterPro" id="IPR001647">
    <property type="entry name" value="HTH_TetR"/>
</dbReference>
<feature type="domain" description="HTH tetR-type" evidence="5">
    <location>
        <begin position="3"/>
        <end position="63"/>
    </location>
</feature>
<keyword evidence="1" id="KW-0805">Transcription regulation</keyword>
<dbReference type="InterPro" id="IPR036271">
    <property type="entry name" value="Tet_transcr_reg_TetR-rel_C_sf"/>
</dbReference>
<proteinExistence type="predicted"/>
<name>A0ABV7YH41_9ACTN</name>
<organism evidence="6 7">
    <name type="scientific">Tenggerimyces flavus</name>
    <dbReference type="NCBI Taxonomy" id="1708749"/>
    <lineage>
        <taxon>Bacteria</taxon>
        <taxon>Bacillati</taxon>
        <taxon>Actinomycetota</taxon>
        <taxon>Actinomycetes</taxon>
        <taxon>Propionibacteriales</taxon>
        <taxon>Nocardioidaceae</taxon>
        <taxon>Tenggerimyces</taxon>
    </lineage>
</organism>
<evidence type="ECO:0000256" key="1">
    <source>
        <dbReference type="ARBA" id="ARBA00023015"/>
    </source>
</evidence>
<reference evidence="7" key="1">
    <citation type="journal article" date="2019" name="Int. J. Syst. Evol. Microbiol.">
        <title>The Global Catalogue of Microorganisms (GCM) 10K type strain sequencing project: providing services to taxonomists for standard genome sequencing and annotation.</title>
        <authorList>
            <consortium name="The Broad Institute Genomics Platform"/>
            <consortium name="The Broad Institute Genome Sequencing Center for Infectious Disease"/>
            <person name="Wu L."/>
            <person name="Ma J."/>
        </authorList>
    </citation>
    <scope>NUCLEOTIDE SEQUENCE [LARGE SCALE GENOMIC DNA]</scope>
    <source>
        <strain evidence="7">CGMCC 4.7241</strain>
    </source>
</reference>
<evidence type="ECO:0000313" key="7">
    <source>
        <dbReference type="Proteomes" id="UP001595699"/>
    </source>
</evidence>
<accession>A0ABV7YH41</accession>
<dbReference type="SUPFAM" id="SSF46689">
    <property type="entry name" value="Homeodomain-like"/>
    <property type="match status" value="1"/>
</dbReference>
<dbReference type="InterPro" id="IPR009057">
    <property type="entry name" value="Homeodomain-like_sf"/>
</dbReference>
<dbReference type="InterPro" id="IPR054156">
    <property type="entry name" value="YxaF_TetR_C"/>
</dbReference>
<dbReference type="PANTHER" id="PTHR47506:SF3">
    <property type="entry name" value="HTH-TYPE TRANSCRIPTIONAL REGULATOR LMRA"/>
    <property type="match status" value="1"/>
</dbReference>
<dbReference type="Pfam" id="PF00440">
    <property type="entry name" value="TetR_N"/>
    <property type="match status" value="1"/>
</dbReference>